<accession>A0A1B0DMS4</accession>
<evidence type="ECO:0000313" key="1">
    <source>
        <dbReference type="EnsemblMetazoa" id="PPAI009666-PA"/>
    </source>
</evidence>
<sequence length="232" mass="27056">MKSELDFFLLHHRIFLVKNFYQCNGDYFGVKTKYETNYKDRNDSPKFSCDVLIEVVNLFEETGSVFKPPENTVQTACGQIEQVYIKTENPDEEYTEVHCPDEFGFDPPEIRENNVTHIRDVTQVQNGSSDSNTSNDNYEQFPLTQEFKSEIVDKESEELHELCFLCKKRLKRNHTETEHHDPNEEFSDGSSSKCEGPKPAKIPKEVIFLLKFTTLLNMKNILFLRNVLYSTT</sequence>
<name>A0A1B0DMS4_PHLPP</name>
<dbReference type="EMBL" id="AJVK01016958">
    <property type="status" value="NOT_ANNOTATED_CDS"/>
    <property type="molecule type" value="Genomic_DNA"/>
</dbReference>
<dbReference type="VEuPathDB" id="VectorBase:PPAPM1_005333"/>
<reference evidence="1" key="1">
    <citation type="submission" date="2022-08" db="UniProtKB">
        <authorList>
            <consortium name="EnsemblMetazoa"/>
        </authorList>
    </citation>
    <scope>IDENTIFICATION</scope>
    <source>
        <strain evidence="1">Israel</strain>
    </source>
</reference>
<evidence type="ECO:0000313" key="2">
    <source>
        <dbReference type="Proteomes" id="UP000092462"/>
    </source>
</evidence>
<organism evidence="1 2">
    <name type="scientific">Phlebotomus papatasi</name>
    <name type="common">Sandfly</name>
    <dbReference type="NCBI Taxonomy" id="29031"/>
    <lineage>
        <taxon>Eukaryota</taxon>
        <taxon>Metazoa</taxon>
        <taxon>Ecdysozoa</taxon>
        <taxon>Arthropoda</taxon>
        <taxon>Hexapoda</taxon>
        <taxon>Insecta</taxon>
        <taxon>Pterygota</taxon>
        <taxon>Neoptera</taxon>
        <taxon>Endopterygota</taxon>
        <taxon>Diptera</taxon>
        <taxon>Nematocera</taxon>
        <taxon>Psychodoidea</taxon>
        <taxon>Psychodidae</taxon>
        <taxon>Phlebotomus</taxon>
        <taxon>Phlebotomus</taxon>
    </lineage>
</organism>
<dbReference type="VEuPathDB" id="VectorBase:PPAI009666"/>
<keyword evidence="2" id="KW-1185">Reference proteome</keyword>
<dbReference type="EnsemblMetazoa" id="PPAI009666-RA">
    <property type="protein sequence ID" value="PPAI009666-PA"/>
    <property type="gene ID" value="PPAI009666"/>
</dbReference>
<proteinExistence type="predicted"/>
<dbReference type="Proteomes" id="UP000092462">
    <property type="component" value="Unassembled WGS sequence"/>
</dbReference>
<dbReference type="AlphaFoldDB" id="A0A1B0DMS4"/>
<protein>
    <submittedName>
        <fullName evidence="1">Uncharacterized protein</fullName>
    </submittedName>
</protein>